<feature type="compositionally biased region" description="Low complexity" evidence="1">
    <location>
        <begin position="24"/>
        <end position="34"/>
    </location>
</feature>
<proteinExistence type="predicted"/>
<dbReference type="AlphaFoldDB" id="X6LYV9"/>
<feature type="compositionally biased region" description="Basic and acidic residues" evidence="1">
    <location>
        <begin position="114"/>
        <end position="133"/>
    </location>
</feature>
<keyword evidence="3" id="KW-1185">Reference proteome</keyword>
<feature type="compositionally biased region" description="Basic and acidic residues" evidence="1">
    <location>
        <begin position="35"/>
        <end position="46"/>
    </location>
</feature>
<feature type="compositionally biased region" description="Basic and acidic residues" evidence="1">
    <location>
        <begin position="140"/>
        <end position="149"/>
    </location>
</feature>
<comment type="caution">
    <text evidence="2">The sequence shown here is derived from an EMBL/GenBank/DDBJ whole genome shotgun (WGS) entry which is preliminary data.</text>
</comment>
<protein>
    <submittedName>
        <fullName evidence="2">Uncharacterized protein</fullName>
    </submittedName>
</protein>
<evidence type="ECO:0000313" key="3">
    <source>
        <dbReference type="Proteomes" id="UP000023152"/>
    </source>
</evidence>
<reference evidence="2 3" key="1">
    <citation type="journal article" date="2013" name="Curr. Biol.">
        <title>The Genome of the Foraminiferan Reticulomyxa filosa.</title>
        <authorList>
            <person name="Glockner G."/>
            <person name="Hulsmann N."/>
            <person name="Schleicher M."/>
            <person name="Noegel A.A."/>
            <person name="Eichinger L."/>
            <person name="Gallinger C."/>
            <person name="Pawlowski J."/>
            <person name="Sierra R."/>
            <person name="Euteneuer U."/>
            <person name="Pillet L."/>
            <person name="Moustafa A."/>
            <person name="Platzer M."/>
            <person name="Groth M."/>
            <person name="Szafranski K."/>
            <person name="Schliwa M."/>
        </authorList>
    </citation>
    <scope>NUCLEOTIDE SEQUENCE [LARGE SCALE GENOMIC DNA]</scope>
</reference>
<dbReference type="EMBL" id="ASPP01026774">
    <property type="protein sequence ID" value="ETO06809.1"/>
    <property type="molecule type" value="Genomic_DNA"/>
</dbReference>
<sequence>AQTQTQTQTHSSFDSLKVIREQEQMQVQAQAQGQEQKKGHEKINDKESDDTMFELSKEALQQLTLTFSPNKTIATQTQSNAGKTKKRRSSKPRNATDRKNTDVEMKDLTTATGERAKTNDAAKKPADPAREKTPLQQHPPQEDKAKDSLSEKIDLAEYRCFGVMKWCEQVFWKSAGIRRLFDIALFRLRAVCDVYANEEKEMQRIRQQQPANIESNDISNANVNANANANINETKTDSKDGEASTPEEQRDLNVIDTLQFIYWTVHSIQLCVQKIQVSCDYGNLNESMTNVIGIGAKEFVCYVVTLLNLLLQIHAKQSPFDMDKVILEDWYNYWTQSTLILCTLMGVPLQTLPNMAPIAKMLQVLAQIVVFGQVYHSTPNIDSFWKIATNPNNYWIVSMTTTDKNAGVDMNEFEPNQLTQGIECCRRKMLWLCANHYFNKYGSQTLKNIQALPLRYTPESVQMLTHLFEDGHFVNANGLDDSFFSIRSLIRLPVFGRVYTRSDLLELIFAFSNILSFLL</sequence>
<evidence type="ECO:0000313" key="2">
    <source>
        <dbReference type="EMBL" id="ETO06809.1"/>
    </source>
</evidence>
<evidence type="ECO:0000256" key="1">
    <source>
        <dbReference type="SAM" id="MobiDB-lite"/>
    </source>
</evidence>
<gene>
    <name evidence="2" type="ORF">RFI_30580</name>
</gene>
<dbReference type="Proteomes" id="UP000023152">
    <property type="component" value="Unassembled WGS sequence"/>
</dbReference>
<feature type="region of interest" description="Disordered" evidence="1">
    <location>
        <begin position="1"/>
        <end position="149"/>
    </location>
</feature>
<feature type="non-terminal residue" evidence="2">
    <location>
        <position position="1"/>
    </location>
</feature>
<name>X6LYV9_RETFI</name>
<feature type="compositionally biased region" description="Polar residues" evidence="1">
    <location>
        <begin position="59"/>
        <end position="82"/>
    </location>
</feature>
<organism evidence="2 3">
    <name type="scientific">Reticulomyxa filosa</name>
    <dbReference type="NCBI Taxonomy" id="46433"/>
    <lineage>
        <taxon>Eukaryota</taxon>
        <taxon>Sar</taxon>
        <taxon>Rhizaria</taxon>
        <taxon>Retaria</taxon>
        <taxon>Foraminifera</taxon>
        <taxon>Monothalamids</taxon>
        <taxon>Reticulomyxidae</taxon>
        <taxon>Reticulomyxa</taxon>
    </lineage>
</organism>
<accession>X6LYV9</accession>
<feature type="compositionally biased region" description="Basic and acidic residues" evidence="1">
    <location>
        <begin position="94"/>
        <end position="107"/>
    </location>
</feature>